<dbReference type="InterPro" id="IPR027363">
    <property type="entry name" value="M1Pi_N"/>
</dbReference>
<dbReference type="NCBIfam" id="NF004326">
    <property type="entry name" value="PRK05720.1"/>
    <property type="match status" value="1"/>
</dbReference>
<dbReference type="Pfam" id="PF01008">
    <property type="entry name" value="IF-2B"/>
    <property type="match status" value="1"/>
</dbReference>
<dbReference type="InterPro" id="IPR000649">
    <property type="entry name" value="IF-2B-related"/>
</dbReference>
<evidence type="ECO:0000256" key="2">
    <source>
        <dbReference type="HAMAP-Rule" id="MF_01678"/>
    </source>
</evidence>
<feature type="binding site" evidence="2">
    <location>
        <position position="204"/>
    </location>
    <ligand>
        <name>substrate</name>
    </ligand>
</feature>
<gene>
    <name evidence="2" type="primary">mtnA</name>
    <name evidence="3" type="ORF">SAMN05443244_3758</name>
</gene>
<comment type="function">
    <text evidence="2">Catalyzes the interconversion of methylthioribose-1-phosphate (MTR-1-P) into methylthioribulose-1-phosphate (MTRu-1-P).</text>
</comment>
<dbReference type="EMBL" id="FNSD01000001">
    <property type="protein sequence ID" value="SEC55928.1"/>
    <property type="molecule type" value="Genomic_DNA"/>
</dbReference>
<dbReference type="EC" id="5.3.1.23" evidence="2"/>
<evidence type="ECO:0000313" key="3">
    <source>
        <dbReference type="EMBL" id="SEC55928.1"/>
    </source>
</evidence>
<evidence type="ECO:0000256" key="1">
    <source>
        <dbReference type="ARBA" id="ARBA00023235"/>
    </source>
</evidence>
<dbReference type="GO" id="GO:0046523">
    <property type="term" value="F:S-methyl-5-thioribose-1-phosphate isomerase activity"/>
    <property type="evidence" value="ECO:0007669"/>
    <property type="project" value="UniProtKB-UniRule"/>
</dbReference>
<keyword evidence="2" id="KW-0028">Amino-acid biosynthesis</keyword>
<keyword evidence="1 2" id="KW-0413">Isomerase</keyword>
<dbReference type="UniPathway" id="UPA00904">
    <property type="reaction ID" value="UER00874"/>
</dbReference>
<protein>
    <recommendedName>
        <fullName evidence="2">Methylthioribose-1-phosphate isomerase</fullName>
        <shortName evidence="2">M1Pi</shortName>
        <shortName evidence="2">MTR-1-P isomerase</shortName>
        <ecNumber evidence="2">5.3.1.23</ecNumber>
    </recommendedName>
    <alternativeName>
        <fullName evidence="2">S-methyl-5-thioribose-1-phosphate isomerase</fullName>
    </alternativeName>
</protein>
<dbReference type="FunFam" id="3.40.50.10470:FF:000006">
    <property type="entry name" value="Methylthioribose-1-phosphate isomerase"/>
    <property type="match status" value="1"/>
</dbReference>
<feature type="active site" description="Proton donor" evidence="2">
    <location>
        <position position="245"/>
    </location>
</feature>
<dbReference type="FunFam" id="1.20.120.420:FF:000003">
    <property type="entry name" value="Methylthioribose-1-phosphate isomerase"/>
    <property type="match status" value="1"/>
</dbReference>
<dbReference type="InterPro" id="IPR037171">
    <property type="entry name" value="NagB/RpiA_transferase-like"/>
</dbReference>
<organism evidence="3 4">
    <name type="scientific">Terriglobus roseus</name>
    <dbReference type="NCBI Taxonomy" id="392734"/>
    <lineage>
        <taxon>Bacteria</taxon>
        <taxon>Pseudomonadati</taxon>
        <taxon>Acidobacteriota</taxon>
        <taxon>Terriglobia</taxon>
        <taxon>Terriglobales</taxon>
        <taxon>Acidobacteriaceae</taxon>
        <taxon>Terriglobus</taxon>
    </lineage>
</organism>
<sequence>MIPTLEWTDKGVNFLDQTKLPLEETYVLATTYQDVATVIRDMIVRGAPAIGVSAGMGMALAVQKSPATTVDGLLKDVDEAAAVLAATRPTAVNLFWGIERIRTLVRKLAASQPADRSDADKIKAITDEVVAEANRMYDEDIAACKTMGQFGADLLPKKGTVLTHCNAGALATCGYGSALGVIRAAVERGHEIDVLADETRPFLQGARLTAWELMKDNIPTSVLCDNMSGALMRQGRIQAVIVGADRIAANGDVANKIGTYTVAVLAKEHGIPFYVAAPWATVDMATKHGDDIPIEQRSAYEVTHSNGKQMTPDNVGIENPAFDVTPAKYVTGIITERGVLYPPYGDTMLAMQAEVNAATV</sequence>
<keyword evidence="2" id="KW-0486">Methionine biosynthesis</keyword>
<feature type="binding site" evidence="2">
    <location>
        <begin position="255"/>
        <end position="256"/>
    </location>
    <ligand>
        <name>substrate</name>
    </ligand>
</feature>
<comment type="similarity">
    <text evidence="2">Belongs to the EIF-2B alpha/beta/delta subunits family. MtnA subfamily.</text>
</comment>
<accession>A0A1H4TI27</accession>
<dbReference type="InterPro" id="IPR005251">
    <property type="entry name" value="IF-M1Pi"/>
</dbReference>
<dbReference type="OrthoDB" id="9803436at2"/>
<feature type="binding site" evidence="2">
    <location>
        <position position="88"/>
    </location>
    <ligand>
        <name>substrate</name>
    </ligand>
</feature>
<feature type="site" description="Transition state stabilizer" evidence="2">
    <location>
        <position position="165"/>
    </location>
</feature>
<dbReference type="AlphaFoldDB" id="A0A1H4TI27"/>
<dbReference type="PANTHER" id="PTHR43475">
    <property type="entry name" value="METHYLTHIORIBOSE-1-PHOSPHATE ISOMERASE"/>
    <property type="match status" value="1"/>
</dbReference>
<feature type="binding site" evidence="2">
    <location>
        <begin position="45"/>
        <end position="47"/>
    </location>
    <ligand>
        <name>substrate</name>
    </ligand>
</feature>
<dbReference type="Proteomes" id="UP000182409">
    <property type="component" value="Unassembled WGS sequence"/>
</dbReference>
<dbReference type="SUPFAM" id="SSF100950">
    <property type="entry name" value="NagB/RpiA/CoA transferase-like"/>
    <property type="match status" value="1"/>
</dbReference>
<reference evidence="3 4" key="1">
    <citation type="submission" date="2016-10" db="EMBL/GenBank/DDBJ databases">
        <authorList>
            <person name="de Groot N.N."/>
        </authorList>
    </citation>
    <scope>NUCLEOTIDE SEQUENCE [LARGE SCALE GENOMIC DNA]</scope>
    <source>
        <strain evidence="3 4">AB35.6</strain>
    </source>
</reference>
<dbReference type="InterPro" id="IPR011559">
    <property type="entry name" value="Initiation_fac_2B_a/b/d"/>
</dbReference>
<dbReference type="GO" id="GO:0019509">
    <property type="term" value="P:L-methionine salvage from methylthioadenosine"/>
    <property type="evidence" value="ECO:0007669"/>
    <property type="project" value="UniProtKB-UniRule"/>
</dbReference>
<comment type="pathway">
    <text evidence="2">Amino-acid biosynthesis; L-methionine biosynthesis via salvage pathway; L-methionine from S-methyl-5-thio-alpha-D-ribose 1-phosphate: step 1/6.</text>
</comment>
<dbReference type="NCBIfam" id="TIGR00512">
    <property type="entry name" value="salvage_mtnA"/>
    <property type="match status" value="1"/>
</dbReference>
<dbReference type="Gene3D" id="3.40.50.10470">
    <property type="entry name" value="Translation initiation factor eif-2b, domain 2"/>
    <property type="match status" value="1"/>
</dbReference>
<proteinExistence type="inferred from homology"/>
<comment type="catalytic activity">
    <reaction evidence="2">
        <text>5-(methylsulfanyl)-alpha-D-ribose 1-phosphate = 5-(methylsulfanyl)-D-ribulose 1-phosphate</text>
        <dbReference type="Rhea" id="RHEA:19989"/>
        <dbReference type="ChEBI" id="CHEBI:58533"/>
        <dbReference type="ChEBI" id="CHEBI:58548"/>
        <dbReference type="EC" id="5.3.1.23"/>
    </reaction>
</comment>
<dbReference type="Gene3D" id="1.20.120.420">
    <property type="entry name" value="translation initiation factor eif-2b, domain 1"/>
    <property type="match status" value="1"/>
</dbReference>
<dbReference type="NCBIfam" id="TIGR00524">
    <property type="entry name" value="eIF-2B_rel"/>
    <property type="match status" value="1"/>
</dbReference>
<evidence type="ECO:0000313" key="4">
    <source>
        <dbReference type="Proteomes" id="UP000182409"/>
    </source>
</evidence>
<dbReference type="InterPro" id="IPR042529">
    <property type="entry name" value="IF_2B-like_C"/>
</dbReference>
<dbReference type="HAMAP" id="MF_01678">
    <property type="entry name" value="Salvage_MtnA"/>
    <property type="match status" value="1"/>
</dbReference>
<name>A0A1H4TI27_9BACT</name>
<dbReference type="PANTHER" id="PTHR43475:SF1">
    <property type="entry name" value="METHYLTHIORIBOSE-1-PHOSPHATE ISOMERASE"/>
    <property type="match status" value="1"/>
</dbReference>
<dbReference type="RefSeq" id="WP_074655465.1">
    <property type="nucleotide sequence ID" value="NZ_FNSD01000001.1"/>
</dbReference>